<evidence type="ECO:0000256" key="4">
    <source>
        <dbReference type="ARBA" id="ARBA00022670"/>
    </source>
</evidence>
<dbReference type="InterPro" id="IPR004387">
    <property type="entry name" value="Pept_M50_Zn"/>
</dbReference>
<dbReference type="SUPFAM" id="SSF50156">
    <property type="entry name" value="PDZ domain-like"/>
    <property type="match status" value="1"/>
</dbReference>
<feature type="transmembrane region" description="Helical" evidence="11">
    <location>
        <begin position="263"/>
        <end position="284"/>
    </location>
</feature>
<evidence type="ECO:0000259" key="13">
    <source>
        <dbReference type="Pfam" id="PF17820"/>
    </source>
</evidence>
<reference evidence="14 15" key="1">
    <citation type="submission" date="2017-12" db="EMBL/GenBank/DDBJ databases">
        <title>Phylogenetic diversity of female urinary microbiome.</title>
        <authorList>
            <person name="Thomas-White K."/>
            <person name="Wolfe A.J."/>
        </authorList>
    </citation>
    <scope>NUCLEOTIDE SEQUENCE [LARGE SCALE GENOMIC DNA]</scope>
    <source>
        <strain evidence="14 15">UMB0119</strain>
    </source>
</reference>
<dbReference type="Pfam" id="PF17820">
    <property type="entry name" value="PDZ_6"/>
    <property type="match status" value="1"/>
</dbReference>
<evidence type="ECO:0000256" key="6">
    <source>
        <dbReference type="ARBA" id="ARBA00022801"/>
    </source>
</evidence>
<dbReference type="Pfam" id="PF02163">
    <property type="entry name" value="Peptidase_M50"/>
    <property type="match status" value="1"/>
</dbReference>
<dbReference type="Proteomes" id="UP000234335">
    <property type="component" value="Unassembled WGS sequence"/>
</dbReference>
<dbReference type="CDD" id="cd06163">
    <property type="entry name" value="S2P-M50_PDZ_RseP-like"/>
    <property type="match status" value="1"/>
</dbReference>
<evidence type="ECO:0000313" key="15">
    <source>
        <dbReference type="Proteomes" id="UP000234335"/>
    </source>
</evidence>
<evidence type="ECO:0000256" key="3">
    <source>
        <dbReference type="ARBA" id="ARBA00007931"/>
    </source>
</evidence>
<feature type="domain" description="PDZ" evidence="13">
    <location>
        <begin position="125"/>
        <end position="159"/>
    </location>
</feature>
<evidence type="ECO:0000256" key="2">
    <source>
        <dbReference type="ARBA" id="ARBA00004141"/>
    </source>
</evidence>
<feature type="transmembrane region" description="Helical" evidence="11">
    <location>
        <begin position="315"/>
        <end position="332"/>
    </location>
</feature>
<dbReference type="GO" id="GO:0004222">
    <property type="term" value="F:metalloendopeptidase activity"/>
    <property type="evidence" value="ECO:0007669"/>
    <property type="project" value="InterPro"/>
</dbReference>
<evidence type="ECO:0000259" key="12">
    <source>
        <dbReference type="Pfam" id="PF02163"/>
    </source>
</evidence>
<name>A0A2I1M4Z1_9FIRM</name>
<dbReference type="InterPro" id="IPR041489">
    <property type="entry name" value="PDZ_6"/>
</dbReference>
<evidence type="ECO:0000256" key="10">
    <source>
        <dbReference type="ARBA" id="ARBA00023136"/>
    </source>
</evidence>
<gene>
    <name evidence="14" type="ORF">CYJ34_08445</name>
</gene>
<dbReference type="PANTHER" id="PTHR42837">
    <property type="entry name" value="REGULATOR OF SIGMA-E PROTEASE RSEP"/>
    <property type="match status" value="1"/>
</dbReference>
<feature type="domain" description="Peptidase M50" evidence="12">
    <location>
        <begin position="7"/>
        <end position="325"/>
    </location>
</feature>
<dbReference type="GO" id="GO:0006508">
    <property type="term" value="P:proteolysis"/>
    <property type="evidence" value="ECO:0007669"/>
    <property type="project" value="UniProtKB-KW"/>
</dbReference>
<feature type="transmembrane region" description="Helical" evidence="11">
    <location>
        <begin position="89"/>
        <end position="112"/>
    </location>
</feature>
<comment type="subcellular location">
    <subcellularLocation>
        <location evidence="2">Membrane</location>
        <topology evidence="2">Multi-pass membrane protein</topology>
    </subcellularLocation>
</comment>
<protein>
    <submittedName>
        <fullName evidence="14">Membrane-associated zinc metalloprotease</fullName>
    </submittedName>
</protein>
<evidence type="ECO:0000256" key="11">
    <source>
        <dbReference type="SAM" id="Phobius"/>
    </source>
</evidence>
<keyword evidence="5 11" id="KW-0812">Transmembrane</keyword>
<proteinExistence type="inferred from homology"/>
<comment type="caution">
    <text evidence="14">The sequence shown here is derived from an EMBL/GenBank/DDBJ whole genome shotgun (WGS) entry which is preliminary data.</text>
</comment>
<dbReference type="InterPro" id="IPR008915">
    <property type="entry name" value="Peptidase_M50"/>
</dbReference>
<dbReference type="AlphaFoldDB" id="A0A2I1M4Z1"/>
<accession>A0A2I1M4Z1</accession>
<keyword evidence="8 11" id="KW-1133">Transmembrane helix</keyword>
<comment type="similarity">
    <text evidence="3">Belongs to the peptidase M50B family.</text>
</comment>
<keyword evidence="6" id="KW-0378">Hydrolase</keyword>
<evidence type="ECO:0000256" key="1">
    <source>
        <dbReference type="ARBA" id="ARBA00001947"/>
    </source>
</evidence>
<keyword evidence="15" id="KW-1185">Reference proteome</keyword>
<comment type="cofactor">
    <cofactor evidence="1">
        <name>Zn(2+)</name>
        <dbReference type="ChEBI" id="CHEBI:29105"/>
    </cofactor>
</comment>
<dbReference type="Gene3D" id="2.30.42.10">
    <property type="match status" value="1"/>
</dbReference>
<dbReference type="RefSeq" id="WP_101540844.1">
    <property type="nucleotide sequence ID" value="NZ_PKGS01000008.1"/>
</dbReference>
<dbReference type="EMBL" id="PKGS01000008">
    <property type="protein sequence ID" value="PKZ15192.1"/>
    <property type="molecule type" value="Genomic_DNA"/>
</dbReference>
<evidence type="ECO:0000256" key="5">
    <source>
        <dbReference type="ARBA" id="ARBA00022692"/>
    </source>
</evidence>
<keyword evidence="4 14" id="KW-0645">Protease</keyword>
<feature type="transmembrane region" description="Helical" evidence="11">
    <location>
        <begin position="224"/>
        <end position="243"/>
    </location>
</feature>
<dbReference type="PANTHER" id="PTHR42837:SF2">
    <property type="entry name" value="MEMBRANE METALLOPROTEASE ARASP2, CHLOROPLASTIC-RELATED"/>
    <property type="match status" value="1"/>
</dbReference>
<organism evidence="14 15">
    <name type="scientific">Anaerococcus octavius</name>
    <dbReference type="NCBI Taxonomy" id="54007"/>
    <lineage>
        <taxon>Bacteria</taxon>
        <taxon>Bacillati</taxon>
        <taxon>Bacillota</taxon>
        <taxon>Tissierellia</taxon>
        <taxon>Tissierellales</taxon>
        <taxon>Peptoniphilaceae</taxon>
        <taxon>Anaerococcus</taxon>
    </lineage>
</organism>
<sequence>MGTIIIALIMFLALVTIHEFGHFIVAKLSGIKVNEFAVGMGPEIFSKQNGETKYSLRALPIGGYCAMEGEDESSSDPRSYDNAPAFKRFLTILAGPAMNLLLAVIIFTIVVFNSGTSTRFVGGFSEDSPAKEVGIKVDDEIVSINNHNIDEFTDISKILNDFYVDNSKDTPVEVLVKDGSIGKTKIYNINPTFENDIPLLGISSKMRNVSFGEAIVLGFKETGLNIKMIFSILGMLFTGKLSFGSLSGPVGVVKEIGNQAQNGVMSVLYFLSYISVNLGIFNLIPFPALDGSKLVTNLYEMITKKRVNKKIEERVTIVGFIILISLIIIITIKDVFTLF</sequence>
<evidence type="ECO:0000313" key="14">
    <source>
        <dbReference type="EMBL" id="PKZ15192.1"/>
    </source>
</evidence>
<dbReference type="GO" id="GO:0016020">
    <property type="term" value="C:membrane"/>
    <property type="evidence" value="ECO:0007669"/>
    <property type="project" value="UniProtKB-SubCell"/>
</dbReference>
<evidence type="ECO:0000256" key="7">
    <source>
        <dbReference type="ARBA" id="ARBA00022833"/>
    </source>
</evidence>
<evidence type="ECO:0000256" key="9">
    <source>
        <dbReference type="ARBA" id="ARBA00023049"/>
    </source>
</evidence>
<dbReference type="InterPro" id="IPR036034">
    <property type="entry name" value="PDZ_sf"/>
</dbReference>
<keyword evidence="10 11" id="KW-0472">Membrane</keyword>
<keyword evidence="9 14" id="KW-0482">Metalloprotease</keyword>
<keyword evidence="7" id="KW-0862">Zinc</keyword>
<evidence type="ECO:0000256" key="8">
    <source>
        <dbReference type="ARBA" id="ARBA00022989"/>
    </source>
</evidence>